<dbReference type="Pfam" id="PF10604">
    <property type="entry name" value="Polyketide_cyc2"/>
    <property type="match status" value="1"/>
</dbReference>
<accession>A0A7I7MTP4</accession>
<dbReference type="EMBL" id="AP022575">
    <property type="protein sequence ID" value="BBX75466.1"/>
    <property type="molecule type" value="Genomic_DNA"/>
</dbReference>
<dbReference type="SUPFAM" id="SSF55961">
    <property type="entry name" value="Bet v1-like"/>
    <property type="match status" value="1"/>
</dbReference>
<evidence type="ECO:0008006" key="3">
    <source>
        <dbReference type="Google" id="ProtNLM"/>
    </source>
</evidence>
<dbReference type="Gene3D" id="3.30.530.20">
    <property type="match status" value="1"/>
</dbReference>
<dbReference type="KEGG" id="mshj:MSHI_33720"/>
<sequence length="176" mass="20213">MHTYENWPQGNRPADVKAYFKDEIDIDAPTSTVWSWLSRPALYPYWYKGWPKVDFSTSKDAQLGPGDTFVAYVKGMKSPTNVIDFEPEHTIAWTGKRFGVRGVHSWVLAGNANSTLVVTEETLRGVLPSMFPKVFINAGHQMHRHWLKQLKAISEIMPYDRSLSVEDIYRMSYPSK</sequence>
<dbReference type="AlphaFoldDB" id="A0A7I7MTP4"/>
<dbReference type="Proteomes" id="UP000467236">
    <property type="component" value="Chromosome"/>
</dbReference>
<protein>
    <recommendedName>
        <fullName evidence="3">Polyketide cyclase</fullName>
    </recommendedName>
</protein>
<dbReference type="InterPro" id="IPR023393">
    <property type="entry name" value="START-like_dom_sf"/>
</dbReference>
<proteinExistence type="predicted"/>
<organism evidence="1 2">
    <name type="scientific">Mycobacterium shinjukuense</name>
    <dbReference type="NCBI Taxonomy" id="398694"/>
    <lineage>
        <taxon>Bacteria</taxon>
        <taxon>Bacillati</taxon>
        <taxon>Actinomycetota</taxon>
        <taxon>Actinomycetes</taxon>
        <taxon>Mycobacteriales</taxon>
        <taxon>Mycobacteriaceae</taxon>
        <taxon>Mycobacterium</taxon>
    </lineage>
</organism>
<evidence type="ECO:0000313" key="1">
    <source>
        <dbReference type="EMBL" id="BBX75466.1"/>
    </source>
</evidence>
<dbReference type="OrthoDB" id="191189at2"/>
<name>A0A7I7MTP4_9MYCO</name>
<evidence type="ECO:0000313" key="2">
    <source>
        <dbReference type="Proteomes" id="UP000467236"/>
    </source>
</evidence>
<gene>
    <name evidence="1" type="ORF">MSHI_33720</name>
</gene>
<keyword evidence="2" id="KW-1185">Reference proteome</keyword>
<dbReference type="InterPro" id="IPR019587">
    <property type="entry name" value="Polyketide_cyclase/dehydratase"/>
</dbReference>
<dbReference type="RefSeq" id="WP_083046730.1">
    <property type="nucleotide sequence ID" value="NZ_AP022575.1"/>
</dbReference>
<reference evidence="1 2" key="1">
    <citation type="journal article" date="2019" name="Emerg. Microbes Infect.">
        <title>Comprehensive subspecies identification of 175 nontuberculous mycobacteria species based on 7547 genomic profiles.</title>
        <authorList>
            <person name="Matsumoto Y."/>
            <person name="Kinjo T."/>
            <person name="Motooka D."/>
            <person name="Nabeya D."/>
            <person name="Jung N."/>
            <person name="Uechi K."/>
            <person name="Horii T."/>
            <person name="Iida T."/>
            <person name="Fujita J."/>
            <person name="Nakamura S."/>
        </authorList>
    </citation>
    <scope>NUCLEOTIDE SEQUENCE [LARGE SCALE GENOMIC DNA]</scope>
    <source>
        <strain evidence="1 2">JCM 14233</strain>
    </source>
</reference>